<accession>A0A061EBZ5</accession>
<dbReference type="Gramene" id="EOX99788">
    <property type="protein sequence ID" value="EOX99788"/>
    <property type="gene ID" value="TCM_008720"/>
</dbReference>
<gene>
    <name evidence="1" type="ORF">TCM_008720</name>
</gene>
<keyword evidence="2" id="KW-1185">Reference proteome</keyword>
<reference evidence="1 2" key="1">
    <citation type="journal article" date="2013" name="Genome Biol.">
        <title>The genome sequence of the most widely cultivated cacao type and its use to identify candidate genes regulating pod color.</title>
        <authorList>
            <person name="Motamayor J.C."/>
            <person name="Mockaitis K."/>
            <person name="Schmutz J."/>
            <person name="Haiminen N."/>
            <person name="Iii D.L."/>
            <person name="Cornejo O."/>
            <person name="Findley S.D."/>
            <person name="Zheng P."/>
            <person name="Utro F."/>
            <person name="Royaert S."/>
            <person name="Saski C."/>
            <person name="Jenkins J."/>
            <person name="Podicheti R."/>
            <person name="Zhao M."/>
            <person name="Scheffler B.E."/>
            <person name="Stack J.C."/>
            <person name="Feltus F.A."/>
            <person name="Mustiga G.M."/>
            <person name="Amores F."/>
            <person name="Phillips W."/>
            <person name="Marelli J.P."/>
            <person name="May G.D."/>
            <person name="Shapiro H."/>
            <person name="Ma J."/>
            <person name="Bustamante C.D."/>
            <person name="Schnell R.J."/>
            <person name="Main D."/>
            <person name="Gilbert D."/>
            <person name="Parida L."/>
            <person name="Kuhn D.N."/>
        </authorList>
    </citation>
    <scope>NUCLEOTIDE SEQUENCE [LARGE SCALE GENOMIC DNA]</scope>
    <source>
        <strain evidence="2">cv. Matina 1-6</strain>
    </source>
</reference>
<evidence type="ECO:0000313" key="1">
    <source>
        <dbReference type="EMBL" id="EOX99788.1"/>
    </source>
</evidence>
<dbReference type="EMBL" id="CM001880">
    <property type="protein sequence ID" value="EOX99788.1"/>
    <property type="molecule type" value="Genomic_DNA"/>
</dbReference>
<evidence type="ECO:0000313" key="2">
    <source>
        <dbReference type="Proteomes" id="UP000026915"/>
    </source>
</evidence>
<sequence>MFYTYRDALDIEFHNQKCVGKILFPFCLKSIGNRRNVKQLSLILLFNYFTCGYYFDVIEENNINDKCEINRFTDDWGCGVANFEEKRARKLMGALVNVLEWLEDPADLWQEPQK</sequence>
<dbReference type="HOGENOM" id="CLU_2125557_0_0_1"/>
<protein>
    <submittedName>
        <fullName evidence="1">Uncharacterized protein</fullName>
    </submittedName>
</protein>
<name>A0A061EBZ5_THECC</name>
<dbReference type="AlphaFoldDB" id="A0A061EBZ5"/>
<dbReference type="Proteomes" id="UP000026915">
    <property type="component" value="Chromosome 2"/>
</dbReference>
<dbReference type="InParanoid" id="A0A061EBZ5"/>
<organism evidence="1 2">
    <name type="scientific">Theobroma cacao</name>
    <name type="common">Cacao</name>
    <name type="synonym">Cocoa</name>
    <dbReference type="NCBI Taxonomy" id="3641"/>
    <lineage>
        <taxon>Eukaryota</taxon>
        <taxon>Viridiplantae</taxon>
        <taxon>Streptophyta</taxon>
        <taxon>Embryophyta</taxon>
        <taxon>Tracheophyta</taxon>
        <taxon>Spermatophyta</taxon>
        <taxon>Magnoliopsida</taxon>
        <taxon>eudicotyledons</taxon>
        <taxon>Gunneridae</taxon>
        <taxon>Pentapetalae</taxon>
        <taxon>rosids</taxon>
        <taxon>malvids</taxon>
        <taxon>Malvales</taxon>
        <taxon>Malvaceae</taxon>
        <taxon>Byttnerioideae</taxon>
        <taxon>Theobroma</taxon>
    </lineage>
</organism>
<proteinExistence type="predicted"/>